<gene>
    <name evidence="2" type="ORF">DM01DRAFT_1390277</name>
</gene>
<feature type="non-terminal residue" evidence="2">
    <location>
        <position position="1"/>
    </location>
</feature>
<sequence>KIHCKRYKSNHEFFSLVFNKKQRQQQLQNKNKMHFQSILSVISMALMSSAMAMPLDDLVAKTRVVRREVPPTASAASAAKLQASQKAAGPNKPTASMASLDLNGYADDDARASLYGAGAYGLGVNGMVGGNVYAGYPYGSLYDDEGSDVSMTDLIALGMYNPYNRYPGQGRVPDYYEGYGYRRNGGWPNAAGHVYAGL</sequence>
<evidence type="ECO:0000313" key="3">
    <source>
        <dbReference type="Proteomes" id="UP000242146"/>
    </source>
</evidence>
<name>A0A1X2GHI7_9FUNG</name>
<protein>
    <submittedName>
        <fullName evidence="2">Uncharacterized protein</fullName>
    </submittedName>
</protein>
<evidence type="ECO:0000256" key="1">
    <source>
        <dbReference type="SAM" id="Phobius"/>
    </source>
</evidence>
<dbReference type="AlphaFoldDB" id="A0A1X2GHI7"/>
<keyword evidence="1" id="KW-0812">Transmembrane</keyword>
<keyword evidence="1" id="KW-1133">Transmembrane helix</keyword>
<dbReference type="Proteomes" id="UP000242146">
    <property type="component" value="Unassembled WGS sequence"/>
</dbReference>
<evidence type="ECO:0000313" key="2">
    <source>
        <dbReference type="EMBL" id="ORX53957.1"/>
    </source>
</evidence>
<keyword evidence="1" id="KW-0472">Membrane</keyword>
<comment type="caution">
    <text evidence="2">The sequence shown here is derived from an EMBL/GenBank/DDBJ whole genome shotgun (WGS) entry which is preliminary data.</text>
</comment>
<keyword evidence="3" id="KW-1185">Reference proteome</keyword>
<dbReference type="EMBL" id="MCGT01000014">
    <property type="protein sequence ID" value="ORX53957.1"/>
    <property type="molecule type" value="Genomic_DNA"/>
</dbReference>
<feature type="transmembrane region" description="Helical" evidence="1">
    <location>
        <begin position="33"/>
        <end position="53"/>
    </location>
</feature>
<organism evidence="2 3">
    <name type="scientific">Hesseltinella vesiculosa</name>
    <dbReference type="NCBI Taxonomy" id="101127"/>
    <lineage>
        <taxon>Eukaryota</taxon>
        <taxon>Fungi</taxon>
        <taxon>Fungi incertae sedis</taxon>
        <taxon>Mucoromycota</taxon>
        <taxon>Mucoromycotina</taxon>
        <taxon>Mucoromycetes</taxon>
        <taxon>Mucorales</taxon>
        <taxon>Cunninghamellaceae</taxon>
        <taxon>Hesseltinella</taxon>
    </lineage>
</organism>
<reference evidence="2 3" key="1">
    <citation type="submission" date="2016-07" db="EMBL/GenBank/DDBJ databases">
        <title>Pervasive Adenine N6-methylation of Active Genes in Fungi.</title>
        <authorList>
            <consortium name="DOE Joint Genome Institute"/>
            <person name="Mondo S.J."/>
            <person name="Dannebaum R.O."/>
            <person name="Kuo R.C."/>
            <person name="Labutti K."/>
            <person name="Haridas S."/>
            <person name="Kuo A."/>
            <person name="Salamov A."/>
            <person name="Ahrendt S.R."/>
            <person name="Lipzen A."/>
            <person name="Sullivan W."/>
            <person name="Andreopoulos W.B."/>
            <person name="Clum A."/>
            <person name="Lindquist E."/>
            <person name="Daum C."/>
            <person name="Ramamoorthy G.K."/>
            <person name="Gryganskyi A."/>
            <person name="Culley D."/>
            <person name="Magnuson J.K."/>
            <person name="James T.Y."/>
            <person name="O'Malley M.A."/>
            <person name="Stajich J.E."/>
            <person name="Spatafora J.W."/>
            <person name="Visel A."/>
            <person name="Grigoriev I.V."/>
        </authorList>
    </citation>
    <scope>NUCLEOTIDE SEQUENCE [LARGE SCALE GENOMIC DNA]</scope>
    <source>
        <strain evidence="2 3">NRRL 3301</strain>
    </source>
</reference>
<accession>A0A1X2GHI7</accession>
<proteinExistence type="predicted"/>